<gene>
    <name evidence="2" type="ORF">DDY73_04375</name>
</gene>
<dbReference type="Pfam" id="PF11276">
    <property type="entry name" value="DUF3078"/>
    <property type="match status" value="1"/>
</dbReference>
<proteinExistence type="predicted"/>
<dbReference type="EMBL" id="DNWC01000056">
    <property type="protein sequence ID" value="HBJ08218.1"/>
    <property type="molecule type" value="Genomic_DNA"/>
</dbReference>
<name>A0A354M129_9BACT</name>
<comment type="caution">
    <text evidence="2">The sequence shown here is derived from an EMBL/GenBank/DDBJ whole genome shotgun (WGS) entry which is preliminary data.</text>
</comment>
<evidence type="ECO:0000313" key="3">
    <source>
        <dbReference type="Proteomes" id="UP000262954"/>
    </source>
</evidence>
<sequence>MPVLFWRAKGSANRSYLKDWNMFLKFCRSTVLSLMCLVYFIAASAANDSVFQVSAFSQRHLPDSVTVEQSDSLQGKQSMLLQLISTDSISLTPEVQKALDMVLFPDSIVQDDEMSLLDSPYFLPIIFDRYKNPDSLNVFIPFKKTYSSFKPFSYSFKEPEWLMRVKGLQTMRERGRFWVIINHPECVKYNTDNLPEVPKVKVMETSPRKNLLKLEDMTVSVSQSSINAGERKLKHWISGLQSSIQFSQVHISENWYQGGESNLNIVSNQVYTLKFDDYDRMIFENTVQWKVNVNSAPEDTIRKIRISEDLFQINSKFGFKAFKSWYYTATLFFKTQLFDNYKANTTEKLAEFLSPGEFNAGLGMSYNYKQEKWKFESSVVLSPFSYNLKFVANDRDINPANSGINAGNTLNQFGSSFEVTVKWEFYRNMKWSSRLFYFTNYEQIQSDFENSFDFILNRFFSTRLFLHLRYDDAREKKDRKTHFQFKELLSFGFNYSF</sequence>
<reference evidence="2 3" key="1">
    <citation type="journal article" date="2018" name="Nat. Biotechnol.">
        <title>A standardized bacterial taxonomy based on genome phylogeny substantially revises the tree of life.</title>
        <authorList>
            <person name="Parks D.H."/>
            <person name="Chuvochina M."/>
            <person name="Waite D.W."/>
            <person name="Rinke C."/>
            <person name="Skarshewski A."/>
            <person name="Chaumeil P.A."/>
            <person name="Hugenholtz P."/>
        </authorList>
    </citation>
    <scope>NUCLEOTIDE SEQUENCE [LARGE SCALE GENOMIC DNA]</scope>
    <source>
        <strain evidence="2">UBA11482</strain>
    </source>
</reference>
<evidence type="ECO:0000313" key="2">
    <source>
        <dbReference type="EMBL" id="HBJ08218.1"/>
    </source>
</evidence>
<feature type="chain" id="PRO_5016760661" description="DUF3078 domain-containing protein" evidence="1">
    <location>
        <begin position="46"/>
        <end position="497"/>
    </location>
</feature>
<evidence type="ECO:0000256" key="1">
    <source>
        <dbReference type="SAM" id="SignalP"/>
    </source>
</evidence>
<protein>
    <recommendedName>
        <fullName evidence="4">DUF3078 domain-containing protein</fullName>
    </recommendedName>
</protein>
<dbReference type="AlphaFoldDB" id="A0A354M129"/>
<evidence type="ECO:0008006" key="4">
    <source>
        <dbReference type="Google" id="ProtNLM"/>
    </source>
</evidence>
<organism evidence="2 3">
    <name type="scientific">Coprobacter fastidiosus</name>
    <dbReference type="NCBI Taxonomy" id="1099853"/>
    <lineage>
        <taxon>Bacteria</taxon>
        <taxon>Pseudomonadati</taxon>
        <taxon>Bacteroidota</taxon>
        <taxon>Bacteroidia</taxon>
        <taxon>Bacteroidales</taxon>
        <taxon>Barnesiellaceae</taxon>
        <taxon>Coprobacter</taxon>
    </lineage>
</organism>
<dbReference type="Proteomes" id="UP000262954">
    <property type="component" value="Unassembled WGS sequence"/>
</dbReference>
<feature type="signal peptide" evidence="1">
    <location>
        <begin position="1"/>
        <end position="45"/>
    </location>
</feature>
<accession>A0A354M129</accession>
<dbReference type="InterPro" id="IPR021428">
    <property type="entry name" value="DUF3078"/>
</dbReference>
<keyword evidence="1" id="KW-0732">Signal</keyword>